<dbReference type="SUPFAM" id="SSF55469">
    <property type="entry name" value="FMN-dependent nitroreductase-like"/>
    <property type="match status" value="1"/>
</dbReference>
<dbReference type="Pfam" id="PF00881">
    <property type="entry name" value="Nitroreductase"/>
    <property type="match status" value="1"/>
</dbReference>
<evidence type="ECO:0000256" key="3">
    <source>
        <dbReference type="ARBA" id="ARBA00022643"/>
    </source>
</evidence>
<evidence type="ECO:0000313" key="8">
    <source>
        <dbReference type="WBParaSite" id="Hba_06754"/>
    </source>
</evidence>
<feature type="region of interest" description="Disordered" evidence="5">
    <location>
        <begin position="173"/>
        <end position="194"/>
    </location>
</feature>
<evidence type="ECO:0000256" key="2">
    <source>
        <dbReference type="ARBA" id="ARBA00022630"/>
    </source>
</evidence>
<dbReference type="AlphaFoldDB" id="A0A1I7WNN5"/>
<dbReference type="PANTHER" id="PTHR23026:SF90">
    <property type="entry name" value="IODOTYROSINE DEIODINASE 1"/>
    <property type="match status" value="1"/>
</dbReference>
<dbReference type="Proteomes" id="UP000095283">
    <property type="component" value="Unplaced"/>
</dbReference>
<evidence type="ECO:0000256" key="4">
    <source>
        <dbReference type="ARBA" id="ARBA00023002"/>
    </source>
</evidence>
<keyword evidence="3" id="KW-0288">FMN</keyword>
<dbReference type="WBParaSite" id="Hba_06754">
    <property type="protein sequence ID" value="Hba_06754"/>
    <property type="gene ID" value="Hba_06754"/>
</dbReference>
<keyword evidence="7" id="KW-1185">Reference proteome</keyword>
<dbReference type="Gene3D" id="3.40.109.10">
    <property type="entry name" value="NADH Oxidase"/>
    <property type="match status" value="1"/>
</dbReference>
<accession>A0A1I7WNN5</accession>
<proteinExistence type="inferred from homology"/>
<comment type="similarity">
    <text evidence="1">Belongs to the nitroreductase family.</text>
</comment>
<evidence type="ECO:0000313" key="7">
    <source>
        <dbReference type="Proteomes" id="UP000095283"/>
    </source>
</evidence>
<sequence length="194" mass="22353">MHEHLLKEFEIPYSLPNLTDKEGVRNSQFFYEQMKMRRSVRNFSTRPVSLKIIQNLIKTAGCSPSVGNTQPWKFCVIVNEEKKREIREKYNLFRMGAGSEWVVDISQLQVTWSRPYITDAPVVLVICHEIFKEVSGTKQRLFHYNQVSTSISVGMLLAALQLRFIQQQQQKVGGPKQRGQGTVHLGTTQNDIQV</sequence>
<reference evidence="8" key="1">
    <citation type="submission" date="2016-11" db="UniProtKB">
        <authorList>
            <consortium name="WormBaseParasite"/>
        </authorList>
    </citation>
    <scope>IDENTIFICATION</scope>
</reference>
<dbReference type="InterPro" id="IPR000415">
    <property type="entry name" value="Nitroreductase-like"/>
</dbReference>
<keyword evidence="4" id="KW-0560">Oxidoreductase</keyword>
<organism evidence="7 8">
    <name type="scientific">Heterorhabditis bacteriophora</name>
    <name type="common">Entomopathogenic nematode worm</name>
    <dbReference type="NCBI Taxonomy" id="37862"/>
    <lineage>
        <taxon>Eukaryota</taxon>
        <taxon>Metazoa</taxon>
        <taxon>Ecdysozoa</taxon>
        <taxon>Nematoda</taxon>
        <taxon>Chromadorea</taxon>
        <taxon>Rhabditida</taxon>
        <taxon>Rhabditina</taxon>
        <taxon>Rhabditomorpha</taxon>
        <taxon>Strongyloidea</taxon>
        <taxon>Heterorhabditidae</taxon>
        <taxon>Heterorhabditis</taxon>
    </lineage>
</organism>
<keyword evidence="2" id="KW-0285">Flavoprotein</keyword>
<dbReference type="GO" id="GO:0005886">
    <property type="term" value="C:plasma membrane"/>
    <property type="evidence" value="ECO:0007669"/>
    <property type="project" value="TreeGrafter"/>
</dbReference>
<dbReference type="GO" id="GO:0140616">
    <property type="term" value="F:iodotyrosine deiodinase activity"/>
    <property type="evidence" value="ECO:0007669"/>
    <property type="project" value="UniProtKB-ARBA"/>
</dbReference>
<dbReference type="PANTHER" id="PTHR23026">
    <property type="entry name" value="NADPH NITROREDUCTASE"/>
    <property type="match status" value="1"/>
</dbReference>
<dbReference type="GO" id="GO:0006570">
    <property type="term" value="P:tyrosine metabolic process"/>
    <property type="evidence" value="ECO:0007669"/>
    <property type="project" value="TreeGrafter"/>
</dbReference>
<evidence type="ECO:0000259" key="6">
    <source>
        <dbReference type="Pfam" id="PF00881"/>
    </source>
</evidence>
<evidence type="ECO:0000256" key="1">
    <source>
        <dbReference type="ARBA" id="ARBA00007118"/>
    </source>
</evidence>
<feature type="compositionally biased region" description="Polar residues" evidence="5">
    <location>
        <begin position="185"/>
        <end position="194"/>
    </location>
</feature>
<dbReference type="InterPro" id="IPR029479">
    <property type="entry name" value="Nitroreductase"/>
</dbReference>
<feature type="domain" description="Nitroreductase" evidence="6">
    <location>
        <begin position="35"/>
        <end position="156"/>
    </location>
</feature>
<name>A0A1I7WNN5_HETBA</name>
<dbReference type="InterPro" id="IPR050627">
    <property type="entry name" value="Nitroreductase/BluB"/>
</dbReference>
<evidence type="ECO:0000256" key="5">
    <source>
        <dbReference type="SAM" id="MobiDB-lite"/>
    </source>
</evidence>
<protein>
    <submittedName>
        <fullName evidence="8">Nitroreductase domain-containing protein</fullName>
    </submittedName>
</protein>